<dbReference type="Pfam" id="PF01464">
    <property type="entry name" value="SLT"/>
    <property type="match status" value="1"/>
</dbReference>
<feature type="domain" description="Transglycosylase SLT" evidence="1">
    <location>
        <begin position="247"/>
        <end position="338"/>
    </location>
</feature>
<dbReference type="InterPro" id="IPR023346">
    <property type="entry name" value="Lysozyme-like_dom_sf"/>
</dbReference>
<evidence type="ECO:0000259" key="1">
    <source>
        <dbReference type="Pfam" id="PF01464"/>
    </source>
</evidence>
<dbReference type="PANTHER" id="PTHR37423:SF2">
    <property type="entry name" value="MEMBRANE-BOUND LYTIC MUREIN TRANSGLYCOSYLASE C"/>
    <property type="match status" value="1"/>
</dbReference>
<dbReference type="Gene3D" id="1.10.530.10">
    <property type="match status" value="1"/>
</dbReference>
<dbReference type="InterPro" id="IPR000189">
    <property type="entry name" value="Transglyc_AS"/>
</dbReference>
<dbReference type="CDD" id="cd00254">
    <property type="entry name" value="LT-like"/>
    <property type="match status" value="1"/>
</dbReference>
<dbReference type="AlphaFoldDB" id="A0A644VI58"/>
<accession>A0A644VI58</accession>
<evidence type="ECO:0000313" key="2">
    <source>
        <dbReference type="EMBL" id="MPL90996.1"/>
    </source>
</evidence>
<dbReference type="GO" id="GO:0000270">
    <property type="term" value="P:peptidoglycan metabolic process"/>
    <property type="evidence" value="ECO:0007669"/>
    <property type="project" value="InterPro"/>
</dbReference>
<dbReference type="InterPro" id="IPR008258">
    <property type="entry name" value="Transglycosylase_SLT_dom_1"/>
</dbReference>
<gene>
    <name evidence="2" type="primary">mltF_9</name>
    <name evidence="2" type="ORF">SDC9_37055</name>
</gene>
<comment type="caution">
    <text evidence="2">The sequence shown here is derived from an EMBL/GenBank/DDBJ whole genome shotgun (WGS) entry which is preliminary data.</text>
</comment>
<proteinExistence type="predicted"/>
<dbReference type="SUPFAM" id="SSF53955">
    <property type="entry name" value="Lysozyme-like"/>
    <property type="match status" value="1"/>
</dbReference>
<protein>
    <submittedName>
        <fullName evidence="2">Membrane-bound lytic murein transglycosylase F</fullName>
    </submittedName>
</protein>
<dbReference type="EMBL" id="VSSQ01000317">
    <property type="protein sequence ID" value="MPL90996.1"/>
    <property type="molecule type" value="Genomic_DNA"/>
</dbReference>
<organism evidence="2">
    <name type="scientific">bioreactor metagenome</name>
    <dbReference type="NCBI Taxonomy" id="1076179"/>
    <lineage>
        <taxon>unclassified sequences</taxon>
        <taxon>metagenomes</taxon>
        <taxon>ecological metagenomes</taxon>
    </lineage>
</organism>
<dbReference type="GO" id="GO:0016020">
    <property type="term" value="C:membrane"/>
    <property type="evidence" value="ECO:0007669"/>
    <property type="project" value="InterPro"/>
</dbReference>
<name>A0A644VI58_9ZZZZ</name>
<dbReference type="PANTHER" id="PTHR37423">
    <property type="entry name" value="SOLUBLE LYTIC MUREIN TRANSGLYCOSYLASE-RELATED"/>
    <property type="match status" value="1"/>
</dbReference>
<reference evidence="2" key="1">
    <citation type="submission" date="2019-08" db="EMBL/GenBank/DDBJ databases">
        <authorList>
            <person name="Kucharzyk K."/>
            <person name="Murdoch R.W."/>
            <person name="Higgins S."/>
            <person name="Loffler F."/>
        </authorList>
    </citation>
    <scope>NUCLEOTIDE SEQUENCE</scope>
</reference>
<dbReference type="GO" id="GO:0008933">
    <property type="term" value="F:peptidoglycan lytic transglycosylase activity"/>
    <property type="evidence" value="ECO:0007669"/>
    <property type="project" value="InterPro"/>
</dbReference>
<dbReference type="PROSITE" id="PS00922">
    <property type="entry name" value="TRANSGLYCOSYLASE"/>
    <property type="match status" value="1"/>
</dbReference>
<sequence length="380" mass="40439">MNAVSSRIVARFGQLAGVFTKNELFPGSAINALICLGLFRCDKECPGGFLGAGVANRPRLRPILFRLLDFFPILADNEAKGSRPATSRTAQMRSRWAATLLVCAAVLAAPLAAEVRHDTPTVNFFKPKRVLPPAPGTKRFLTIQINPEEQARELAAAASRPFAPVTRMPGAEIITPGGVMPQGAPSSYGWYWTTVSPTLGDRAGRFQKALEALSSGPGGQSVRAPRLAHLQDIADRHGRDILAATIGTEVSPALVLAVISTESGGRPDAVSRSGAVGLMQLIPATATRFDVDDSTDPGKNIRGGVAYLDWLMKEFDRDPLMVIAAYNAGENAVKRAGGVPPYAETRDYVPKVLAAWQVARGLCLSPPELVTDGCVFALKG</sequence>